<name>A0ABR3I4J5_LOXSC</name>
<feature type="compositionally biased region" description="Basic and acidic residues" evidence="1">
    <location>
        <begin position="678"/>
        <end position="688"/>
    </location>
</feature>
<feature type="compositionally biased region" description="Basic and acidic residues" evidence="1">
    <location>
        <begin position="602"/>
        <end position="612"/>
    </location>
</feature>
<feature type="region of interest" description="Disordered" evidence="1">
    <location>
        <begin position="572"/>
        <end position="693"/>
    </location>
</feature>
<keyword evidence="3" id="KW-1185">Reference proteome</keyword>
<proteinExistence type="predicted"/>
<comment type="caution">
    <text evidence="2">The sequence shown here is derived from an EMBL/GenBank/DDBJ whole genome shotgun (WGS) entry which is preliminary data.</text>
</comment>
<sequence length="888" mass="98598">MSEKYDSSALWVALSEYSDGNIFEVYPKLLAQLLVEEDAARQVGDTSEAEKLVLPSDKEWRLQQYFLLVGMQKQLDMDSEEDGVTAQKAMEEPPEEWAPWSLVVATKNPNAPPPVAVKTAPGPAWDIGQVLKAARLLCKPPLKVEFDDEQEMRCVYSLIYDVFRYKSILDQAIEDIEFFEDYPELVQHRHTVWLFLMELARRRWGARARSEIERAARLLNEAGHPFKDIENTIWEQRVHFAAAIARIRIKNKAFSLSDLLPAHLRDERMSTCGHKESVTGWVNTFKAKKVAALVKRLHELGYSYSNSRQLCAGEYRFDRVCPRFITLRPPEHVSIGQLDLVKNGVIVLQEREFCEGASTLCRALQANSLRGVVAQTHASSPRCSAYLAAQLRELAAVLKAKAPAAPATPELGKLVVFGAGDKVESYVCALRDLGIEASELPHSEAPVCVLSDPVHCDTPVVTNALDGVVAVLATPPNSYSAVTDPIDLVCGRGGDLAMLEILTESEVDTNGKARVQSILEEQKKTLKTLLSKPQIQLILYETHSALEAENQAQVTRAVAEANRLARERHALLKKKHRDHHHSPKKEVAETIGTDSSTSLDNTTEHTGARSDVEKDDDDDFSVSDASPKRPSSFSPPASRGRPPSGERVLKKQPDSEVGSRPGTTKARPIPEMPGTDESYPRDPDKDSPDVFVPDSDLFEISTLPNLGNGLDINYILDRDGCYLGLIQRKEITRLDAKYMIRVAEERGLFGSNAPPPPAARRKRPDASTTPRRRKGGKKQTFEVERVAAPTYASLSRSMRRGSAPAWLETELPASPRRVCSRHARRQAAAAAVSAAACTCDARHRHQQRRASVEVAVPPRPPSPPCRRPFPLVVHDLRLKTVQHQKIVA</sequence>
<dbReference type="InterPro" id="IPR042620">
    <property type="entry name" value="NSUN7"/>
</dbReference>
<organism evidence="2 3">
    <name type="scientific">Loxostege sticticalis</name>
    <name type="common">Beet webworm moth</name>
    <dbReference type="NCBI Taxonomy" id="481309"/>
    <lineage>
        <taxon>Eukaryota</taxon>
        <taxon>Metazoa</taxon>
        <taxon>Ecdysozoa</taxon>
        <taxon>Arthropoda</taxon>
        <taxon>Hexapoda</taxon>
        <taxon>Insecta</taxon>
        <taxon>Pterygota</taxon>
        <taxon>Neoptera</taxon>
        <taxon>Endopterygota</taxon>
        <taxon>Lepidoptera</taxon>
        <taxon>Glossata</taxon>
        <taxon>Ditrysia</taxon>
        <taxon>Pyraloidea</taxon>
        <taxon>Crambidae</taxon>
        <taxon>Pyraustinae</taxon>
        <taxon>Loxostege</taxon>
    </lineage>
</organism>
<reference evidence="2 3" key="1">
    <citation type="submission" date="2024-06" db="EMBL/GenBank/DDBJ databases">
        <title>A chromosome-level genome assembly of beet webworm, Loxostege sticticalis.</title>
        <authorList>
            <person name="Zhang Y."/>
        </authorList>
    </citation>
    <scope>NUCLEOTIDE SEQUENCE [LARGE SCALE GENOMIC DNA]</scope>
    <source>
        <strain evidence="2">AQ026</strain>
        <tissue evidence="2">Whole body</tissue>
    </source>
</reference>
<feature type="compositionally biased region" description="Basic residues" evidence="1">
    <location>
        <begin position="572"/>
        <end position="583"/>
    </location>
</feature>
<feature type="region of interest" description="Disordered" evidence="1">
    <location>
        <begin position="748"/>
        <end position="782"/>
    </location>
</feature>
<gene>
    <name evidence="2" type="ORF">ABMA27_015836</name>
</gene>
<dbReference type="Gene3D" id="3.40.50.150">
    <property type="entry name" value="Vaccinia Virus protein VP39"/>
    <property type="match status" value="1"/>
</dbReference>
<feature type="compositionally biased region" description="Low complexity" evidence="1">
    <location>
        <begin position="622"/>
        <end position="643"/>
    </location>
</feature>
<protein>
    <submittedName>
        <fullName evidence="2">Uncharacterized protein</fullName>
    </submittedName>
</protein>
<evidence type="ECO:0000313" key="3">
    <source>
        <dbReference type="Proteomes" id="UP001549920"/>
    </source>
</evidence>
<evidence type="ECO:0000256" key="1">
    <source>
        <dbReference type="SAM" id="MobiDB-lite"/>
    </source>
</evidence>
<dbReference type="PANTHER" id="PTHR14663:SF2">
    <property type="entry name" value="METHYLTRANSFERASE NSUN7-RELATED"/>
    <property type="match status" value="1"/>
</dbReference>
<accession>A0ABR3I4J5</accession>
<feature type="compositionally biased region" description="Polar residues" evidence="1">
    <location>
        <begin position="592"/>
        <end position="601"/>
    </location>
</feature>
<dbReference type="PANTHER" id="PTHR14663">
    <property type="entry name" value="METHYLTRANSFERASE NSUN7-RELATED"/>
    <property type="match status" value="1"/>
</dbReference>
<dbReference type="Proteomes" id="UP001549920">
    <property type="component" value="Unassembled WGS sequence"/>
</dbReference>
<evidence type="ECO:0000313" key="2">
    <source>
        <dbReference type="EMBL" id="KAL0883724.1"/>
    </source>
</evidence>
<dbReference type="EMBL" id="JBEUOH010000008">
    <property type="protein sequence ID" value="KAL0883724.1"/>
    <property type="molecule type" value="Genomic_DNA"/>
</dbReference>
<dbReference type="InterPro" id="IPR029063">
    <property type="entry name" value="SAM-dependent_MTases_sf"/>
</dbReference>